<evidence type="ECO:0000256" key="1">
    <source>
        <dbReference type="ARBA" id="ARBA00004123"/>
    </source>
</evidence>
<name>A0A8H7C479_AGABI</name>
<evidence type="ECO:0000256" key="2">
    <source>
        <dbReference type="ARBA" id="ARBA00007002"/>
    </source>
</evidence>
<feature type="compositionally biased region" description="Basic and acidic residues" evidence="7">
    <location>
        <begin position="245"/>
        <end position="257"/>
    </location>
</feature>
<keyword evidence="4" id="KW-0747">Spliceosome</keyword>
<evidence type="ECO:0000256" key="3">
    <source>
        <dbReference type="ARBA" id="ARBA00022664"/>
    </source>
</evidence>
<evidence type="ECO:0000313" key="9">
    <source>
        <dbReference type="Proteomes" id="UP000629468"/>
    </source>
</evidence>
<keyword evidence="6" id="KW-0539">Nucleus</keyword>
<protein>
    <recommendedName>
        <fullName evidence="10">Pre-mRNA-splicing factor ISY1</fullName>
    </recommendedName>
</protein>
<evidence type="ECO:0000256" key="5">
    <source>
        <dbReference type="ARBA" id="ARBA00023187"/>
    </source>
</evidence>
<dbReference type="FunFam" id="1.10.287.660:FF:000001">
    <property type="entry name" value="pre-mRNA-splicing factor ISY1 homolog"/>
    <property type="match status" value="1"/>
</dbReference>
<feature type="region of interest" description="Disordered" evidence="7">
    <location>
        <begin position="200"/>
        <end position="274"/>
    </location>
</feature>
<keyword evidence="3" id="KW-0507">mRNA processing</keyword>
<dbReference type="InterPro" id="IPR009360">
    <property type="entry name" value="Isy1"/>
</dbReference>
<evidence type="ECO:0008006" key="10">
    <source>
        <dbReference type="Google" id="ProtNLM"/>
    </source>
</evidence>
<dbReference type="Pfam" id="PF06246">
    <property type="entry name" value="Isy1"/>
    <property type="match status" value="1"/>
</dbReference>
<comment type="subcellular location">
    <subcellularLocation>
        <location evidence="1">Nucleus</location>
    </subcellularLocation>
</comment>
<dbReference type="AlphaFoldDB" id="A0A8H7C479"/>
<keyword evidence="5" id="KW-0508">mRNA splicing</keyword>
<dbReference type="SUPFAM" id="SSF140102">
    <property type="entry name" value="ISY1 domain-like"/>
    <property type="match status" value="1"/>
</dbReference>
<evidence type="ECO:0000313" key="8">
    <source>
        <dbReference type="EMBL" id="KAF7762061.1"/>
    </source>
</evidence>
<dbReference type="GO" id="GO:0071014">
    <property type="term" value="C:post-mRNA release spliceosomal complex"/>
    <property type="evidence" value="ECO:0007669"/>
    <property type="project" value="UniProtKB-ARBA"/>
</dbReference>
<dbReference type="InterPro" id="IPR029012">
    <property type="entry name" value="Helix_hairpin_bin_sf"/>
</dbReference>
<sequence>MARNEEKAQSMLYRFREAQAAELGLGTRGDRRPKMASACKSLRECERWRGEILREISRKVSKIQDAGLTDYEVRDLNDDINKLLREKRHWENQIVALGGANYRRNVAMLDDDGKEVPGTKGYKYFGRAKDLPGVRELFQGRKEEEEEENQTFAYYKKFLNQGPVYYGDLDDNDQNLLHHERQAEAEDWEEAFANVRETLGLSSDTPTPPIPGQAAQPSIKQSSVISQATSKRKTADGESDAEMNGSRDDNKRTKTEGESDPIITETPAATEDSARLHAQTAASFIPFLQTEHLLPPKMPSHDEMESILLQLRKKALVEEYFGDGK</sequence>
<dbReference type="GO" id="GO:0000350">
    <property type="term" value="P:generation of catalytic spliceosome for second transesterification step"/>
    <property type="evidence" value="ECO:0007669"/>
    <property type="project" value="InterPro"/>
</dbReference>
<accession>A0A8H7C479</accession>
<evidence type="ECO:0000256" key="4">
    <source>
        <dbReference type="ARBA" id="ARBA00022728"/>
    </source>
</evidence>
<proteinExistence type="inferred from homology"/>
<dbReference type="EMBL" id="JABXXO010000012">
    <property type="protein sequence ID" value="KAF7762061.1"/>
    <property type="molecule type" value="Genomic_DNA"/>
</dbReference>
<dbReference type="Gene3D" id="1.10.287.660">
    <property type="entry name" value="Helix hairpin bin"/>
    <property type="match status" value="1"/>
</dbReference>
<reference evidence="8 9" key="1">
    <citation type="journal article" name="Sci. Rep.">
        <title>Telomere-to-telomere assembled and centromere annotated genomes of the two main subspecies of the button mushroom Agaricus bisporus reveal especially polymorphic chromosome ends.</title>
        <authorList>
            <person name="Sonnenberg A.S.M."/>
            <person name="Sedaghat-Telgerd N."/>
            <person name="Lavrijssen B."/>
            <person name="Ohm R.A."/>
            <person name="Hendrickx P.M."/>
            <person name="Scholtmeijer K."/>
            <person name="Baars J.J.P."/>
            <person name="van Peer A."/>
        </authorList>
    </citation>
    <scope>NUCLEOTIDE SEQUENCE [LARGE SCALE GENOMIC DNA]</scope>
    <source>
        <strain evidence="8 9">H119_p4</strain>
    </source>
</reference>
<dbReference type="PANTHER" id="PTHR13021">
    <property type="entry name" value="PRE-MRNA-SPLICING FACTOR ISY1"/>
    <property type="match status" value="1"/>
</dbReference>
<feature type="compositionally biased region" description="Polar residues" evidence="7">
    <location>
        <begin position="215"/>
        <end position="229"/>
    </location>
</feature>
<gene>
    <name evidence="8" type="ORF">Agabi119p4_8654</name>
</gene>
<evidence type="ECO:0000256" key="7">
    <source>
        <dbReference type="SAM" id="MobiDB-lite"/>
    </source>
</evidence>
<comment type="caution">
    <text evidence="8">The sequence shown here is derived from an EMBL/GenBank/DDBJ whole genome shotgun (WGS) entry which is preliminary data.</text>
</comment>
<dbReference type="GO" id="GO:0000974">
    <property type="term" value="C:Prp19 complex"/>
    <property type="evidence" value="ECO:0007669"/>
    <property type="project" value="UniProtKB-ARBA"/>
</dbReference>
<organism evidence="8 9">
    <name type="scientific">Agaricus bisporus var. burnettii</name>
    <dbReference type="NCBI Taxonomy" id="192524"/>
    <lineage>
        <taxon>Eukaryota</taxon>
        <taxon>Fungi</taxon>
        <taxon>Dikarya</taxon>
        <taxon>Basidiomycota</taxon>
        <taxon>Agaricomycotina</taxon>
        <taxon>Agaricomycetes</taxon>
        <taxon>Agaricomycetidae</taxon>
        <taxon>Agaricales</taxon>
        <taxon>Agaricineae</taxon>
        <taxon>Agaricaceae</taxon>
        <taxon>Agaricus</taxon>
    </lineage>
</organism>
<dbReference type="OMA" id="WEDAYTH"/>
<dbReference type="Proteomes" id="UP000629468">
    <property type="component" value="Unassembled WGS sequence"/>
</dbReference>
<comment type="similarity">
    <text evidence="2">Belongs to the ISY1 family.</text>
</comment>
<dbReference type="InterPro" id="IPR037200">
    <property type="entry name" value="Isy1_sf"/>
</dbReference>
<evidence type="ECO:0000256" key="6">
    <source>
        <dbReference type="ARBA" id="ARBA00023242"/>
    </source>
</evidence>